<gene>
    <name evidence="2" type="ORF">PHYBLDRAFT_147597</name>
</gene>
<dbReference type="AlphaFoldDB" id="A0A167M573"/>
<dbReference type="VEuPathDB" id="FungiDB:PHYBLDRAFT_147597"/>
<sequence>MSDTDETKNKNQTNQQPTVGGLPRPLTPNNIAVIYAPATVSRPRAFSTSILQLTQFGQPAPSSRFLFLKHFNYTYSSTSSYPCHTSLPWLHHVHETLIDCVTDEGLAGLKYEPSVDYDNPIRADYFLTTITLSFGTAHTERGLWCADSRLKIPSYFQERFSVSLQEKAMKSKLDRLIHKYKIYHIRDTQLVVVERCLKRPVATKTAQKHIPFLRHSVSNATCSTPSTKADAASAFYGEVYTADPTDHSTIDDFLHNVPEHDVYSDMDTTIYSRALLHAHPPPSHWVKQYQTGLFKRQLITNNGLMSRIAMEQTQLSSIDSRALERFCFPGIIVHCISKLFFSIDVSVNDNAFISPSIEQQQGLFQEDPLSLFHLAFEPLP</sequence>
<name>A0A167M573_PHYB8</name>
<evidence type="ECO:0000313" key="2">
    <source>
        <dbReference type="EMBL" id="OAD71837.1"/>
    </source>
</evidence>
<dbReference type="GeneID" id="28992813"/>
<dbReference type="EMBL" id="KV440985">
    <property type="protein sequence ID" value="OAD71837.1"/>
    <property type="molecule type" value="Genomic_DNA"/>
</dbReference>
<protein>
    <submittedName>
        <fullName evidence="2">Uncharacterized protein</fullName>
    </submittedName>
</protein>
<feature type="region of interest" description="Disordered" evidence="1">
    <location>
        <begin position="1"/>
        <end position="25"/>
    </location>
</feature>
<dbReference type="InParanoid" id="A0A167M573"/>
<dbReference type="RefSeq" id="XP_018289877.1">
    <property type="nucleotide sequence ID" value="XM_018431907.1"/>
</dbReference>
<organism evidence="2 3">
    <name type="scientific">Phycomyces blakesleeanus (strain ATCC 8743b / DSM 1359 / FGSC 10004 / NBRC 33097 / NRRL 1555)</name>
    <dbReference type="NCBI Taxonomy" id="763407"/>
    <lineage>
        <taxon>Eukaryota</taxon>
        <taxon>Fungi</taxon>
        <taxon>Fungi incertae sedis</taxon>
        <taxon>Mucoromycota</taxon>
        <taxon>Mucoromycotina</taxon>
        <taxon>Mucoromycetes</taxon>
        <taxon>Mucorales</taxon>
        <taxon>Phycomycetaceae</taxon>
        <taxon>Phycomyces</taxon>
    </lineage>
</organism>
<keyword evidence="3" id="KW-1185">Reference proteome</keyword>
<dbReference type="Proteomes" id="UP000077315">
    <property type="component" value="Unassembled WGS sequence"/>
</dbReference>
<reference evidence="3" key="1">
    <citation type="submission" date="2015-06" db="EMBL/GenBank/DDBJ databases">
        <title>Expansion of signal transduction pathways in fungi by whole-genome duplication.</title>
        <authorList>
            <consortium name="DOE Joint Genome Institute"/>
            <person name="Corrochano L.M."/>
            <person name="Kuo A."/>
            <person name="Marcet-Houben M."/>
            <person name="Polaino S."/>
            <person name="Salamov A."/>
            <person name="Villalobos J.M."/>
            <person name="Alvarez M.I."/>
            <person name="Avalos J."/>
            <person name="Benito E.P."/>
            <person name="Benoit I."/>
            <person name="Burger G."/>
            <person name="Camino L.P."/>
            <person name="Canovas D."/>
            <person name="Cerda-Olmedo E."/>
            <person name="Cheng J.-F."/>
            <person name="Dominguez A."/>
            <person name="Elias M."/>
            <person name="Eslava A.P."/>
            <person name="Glaser F."/>
            <person name="Grimwood J."/>
            <person name="Gutierrez G."/>
            <person name="Heitman J."/>
            <person name="Henrissat B."/>
            <person name="Iturriaga E.A."/>
            <person name="Lang B.F."/>
            <person name="Lavin J.L."/>
            <person name="Lee S."/>
            <person name="Li W."/>
            <person name="Lindquist E."/>
            <person name="Lopez-Garcia S."/>
            <person name="Luque E.M."/>
            <person name="Marcos A.T."/>
            <person name="Martin J."/>
            <person name="McCluskey K."/>
            <person name="Medina H.R."/>
            <person name="Miralles-Duran A."/>
            <person name="Miyazaki A."/>
            <person name="Munoz-Torres E."/>
            <person name="Oguiza J.A."/>
            <person name="Ohm R."/>
            <person name="Olmedo M."/>
            <person name="Orejas M."/>
            <person name="Ortiz-Castellanos L."/>
            <person name="Pisabarro A.G."/>
            <person name="Rodriguez-Romero J."/>
            <person name="Ruiz-Herrera J."/>
            <person name="Ruiz-Vazquez R."/>
            <person name="Sanz C."/>
            <person name="Schackwitz W."/>
            <person name="Schmutz J."/>
            <person name="Shahriari M."/>
            <person name="Shelest E."/>
            <person name="Silva-Franco F."/>
            <person name="Soanes D."/>
            <person name="Syed K."/>
            <person name="Tagua V.G."/>
            <person name="Talbot N.J."/>
            <person name="Thon M."/>
            <person name="De vries R.P."/>
            <person name="Wiebenga A."/>
            <person name="Yadav J.S."/>
            <person name="Braun E.L."/>
            <person name="Baker S."/>
            <person name="Garre V."/>
            <person name="Horwitz B."/>
            <person name="Torres-Martinez S."/>
            <person name="Idnurm A."/>
            <person name="Herrera-Estrella A."/>
            <person name="Gabaldon T."/>
            <person name="Grigoriev I.V."/>
        </authorList>
    </citation>
    <scope>NUCLEOTIDE SEQUENCE [LARGE SCALE GENOMIC DNA]</scope>
    <source>
        <strain evidence="3">NRRL 1555(-)</strain>
    </source>
</reference>
<evidence type="ECO:0000313" key="3">
    <source>
        <dbReference type="Proteomes" id="UP000077315"/>
    </source>
</evidence>
<dbReference type="STRING" id="763407.A0A167M573"/>
<accession>A0A167M573</accession>
<proteinExistence type="predicted"/>
<evidence type="ECO:0000256" key="1">
    <source>
        <dbReference type="SAM" id="MobiDB-lite"/>
    </source>
</evidence>